<proteinExistence type="predicted"/>
<reference evidence="6 7" key="1">
    <citation type="submission" date="2016-07" db="EMBL/GenBank/DDBJ databases">
        <title>Pervasive Adenine N6-methylation of Active Genes in Fungi.</title>
        <authorList>
            <consortium name="DOE Joint Genome Institute"/>
            <person name="Mondo S.J."/>
            <person name="Dannebaum R.O."/>
            <person name="Kuo R.C."/>
            <person name="Labutti K."/>
            <person name="Haridas S."/>
            <person name="Kuo A."/>
            <person name="Salamov A."/>
            <person name="Ahrendt S.R."/>
            <person name="Lipzen A."/>
            <person name="Sullivan W."/>
            <person name="Andreopoulos W.B."/>
            <person name="Clum A."/>
            <person name="Lindquist E."/>
            <person name="Daum C."/>
            <person name="Ramamoorthy G.K."/>
            <person name="Gryganskyi A."/>
            <person name="Culley D."/>
            <person name="Magnuson J.K."/>
            <person name="James T.Y."/>
            <person name="O'Malley M.A."/>
            <person name="Stajich J.E."/>
            <person name="Spatafora J.W."/>
            <person name="Visel A."/>
            <person name="Grigoriev I.V."/>
        </authorList>
    </citation>
    <scope>NUCLEOTIDE SEQUENCE [LARGE SCALE GENOMIC DNA]</scope>
    <source>
        <strain evidence="6 7">NRRL 3301</strain>
    </source>
</reference>
<dbReference type="Pfam" id="PF00098">
    <property type="entry name" value="zf-CCHC"/>
    <property type="match status" value="2"/>
</dbReference>
<dbReference type="SMART" id="SM00360">
    <property type="entry name" value="RRM"/>
    <property type="match status" value="1"/>
</dbReference>
<dbReference type="InterPro" id="IPR012677">
    <property type="entry name" value="Nucleotide-bd_a/b_plait_sf"/>
</dbReference>
<dbReference type="SUPFAM" id="SSF54928">
    <property type="entry name" value="RNA-binding domain, RBD"/>
    <property type="match status" value="1"/>
</dbReference>
<comment type="caution">
    <text evidence="6">The sequence shown here is derived from an EMBL/GenBank/DDBJ whole genome shotgun (WGS) entry which is preliminary data.</text>
</comment>
<accession>A0A1X2GVG0</accession>
<evidence type="ECO:0000313" key="6">
    <source>
        <dbReference type="EMBL" id="ORX62021.1"/>
    </source>
</evidence>
<dbReference type="AlphaFoldDB" id="A0A1X2GVG0"/>
<keyword evidence="1" id="KW-0479">Metal-binding</keyword>
<feature type="compositionally biased region" description="Basic residues" evidence="3">
    <location>
        <begin position="144"/>
        <end position="214"/>
    </location>
</feature>
<dbReference type="PROSITE" id="PS50158">
    <property type="entry name" value="ZF_CCHC"/>
    <property type="match status" value="1"/>
</dbReference>
<dbReference type="PROSITE" id="PS50102">
    <property type="entry name" value="RRM"/>
    <property type="match status" value="1"/>
</dbReference>
<dbReference type="SMART" id="SM00343">
    <property type="entry name" value="ZnF_C2HC"/>
    <property type="match status" value="2"/>
</dbReference>
<sequence>MPSDDHLSSHRLYVGRLNPTVGRHEVKDMFSKYGRVVDVQLFPNYGFVEFDRSRDAKEARRFLHGHKIAGERLLVDYATEPGRNKERRSRPTTDSERCYNCGQNGHVSMRQGTGERAKLYKDNRCFACGEPGHRMANCPSGGSKRSRHRSRSPRRRSVSPRSRTRSPRRSRSRTSRRSRSRSPQRSRSRSPKRNRSRSPKRNRSRSPKRSRSRSPRQSPRNGKDRSMSRSLSPRRSRSPE</sequence>
<dbReference type="Proteomes" id="UP000242146">
    <property type="component" value="Unassembled WGS sequence"/>
</dbReference>
<gene>
    <name evidence="6" type="ORF">DM01DRAFT_308868</name>
</gene>
<dbReference type="Pfam" id="PF00076">
    <property type="entry name" value="RRM_1"/>
    <property type="match status" value="1"/>
</dbReference>
<keyword evidence="7" id="KW-1185">Reference proteome</keyword>
<dbReference type="CDD" id="cd00590">
    <property type="entry name" value="RRM_SF"/>
    <property type="match status" value="1"/>
</dbReference>
<organism evidence="6 7">
    <name type="scientific">Hesseltinella vesiculosa</name>
    <dbReference type="NCBI Taxonomy" id="101127"/>
    <lineage>
        <taxon>Eukaryota</taxon>
        <taxon>Fungi</taxon>
        <taxon>Fungi incertae sedis</taxon>
        <taxon>Mucoromycota</taxon>
        <taxon>Mucoromycotina</taxon>
        <taxon>Mucoromycetes</taxon>
        <taxon>Mucorales</taxon>
        <taxon>Cunninghamellaceae</taxon>
        <taxon>Hesseltinella</taxon>
    </lineage>
</organism>
<evidence type="ECO:0000256" key="2">
    <source>
        <dbReference type="PROSITE-ProRule" id="PRU00176"/>
    </source>
</evidence>
<dbReference type="InterPro" id="IPR001878">
    <property type="entry name" value="Znf_CCHC"/>
</dbReference>
<dbReference type="STRING" id="101127.A0A1X2GVG0"/>
<dbReference type="Gene3D" id="4.10.60.10">
    <property type="entry name" value="Zinc finger, CCHC-type"/>
    <property type="match status" value="1"/>
</dbReference>
<evidence type="ECO:0000256" key="1">
    <source>
        <dbReference type="PROSITE-ProRule" id="PRU00047"/>
    </source>
</evidence>
<dbReference type="PANTHER" id="PTHR48038">
    <property type="entry name" value="RIBONUCLEOPROTEIN RB97D"/>
    <property type="match status" value="1"/>
</dbReference>
<keyword evidence="1" id="KW-0863">Zinc-finger</keyword>
<evidence type="ECO:0000259" key="5">
    <source>
        <dbReference type="PROSITE" id="PS50158"/>
    </source>
</evidence>
<dbReference type="Gene3D" id="3.30.70.330">
    <property type="match status" value="1"/>
</dbReference>
<feature type="region of interest" description="Disordered" evidence="3">
    <location>
        <begin position="131"/>
        <end position="240"/>
    </location>
</feature>
<dbReference type="InterPro" id="IPR036875">
    <property type="entry name" value="Znf_CCHC_sf"/>
</dbReference>
<protein>
    <submittedName>
        <fullName evidence="6">RNA-binding domain-containing protein</fullName>
    </submittedName>
</protein>
<dbReference type="GO" id="GO:0003723">
    <property type="term" value="F:RNA binding"/>
    <property type="evidence" value="ECO:0007669"/>
    <property type="project" value="UniProtKB-UniRule"/>
</dbReference>
<keyword evidence="2" id="KW-0694">RNA-binding</keyword>
<evidence type="ECO:0000259" key="4">
    <source>
        <dbReference type="PROSITE" id="PS50102"/>
    </source>
</evidence>
<name>A0A1X2GVG0_9FUNG</name>
<keyword evidence="1" id="KW-0862">Zinc</keyword>
<dbReference type="EMBL" id="MCGT01000002">
    <property type="protein sequence ID" value="ORX62021.1"/>
    <property type="molecule type" value="Genomic_DNA"/>
</dbReference>
<evidence type="ECO:0000313" key="7">
    <source>
        <dbReference type="Proteomes" id="UP000242146"/>
    </source>
</evidence>
<dbReference type="OrthoDB" id="1099063at2759"/>
<dbReference type="InterPro" id="IPR035979">
    <property type="entry name" value="RBD_domain_sf"/>
</dbReference>
<dbReference type="GO" id="GO:0008270">
    <property type="term" value="F:zinc ion binding"/>
    <property type="evidence" value="ECO:0007669"/>
    <property type="project" value="UniProtKB-KW"/>
</dbReference>
<feature type="domain" description="CCHC-type" evidence="5">
    <location>
        <begin position="124"/>
        <end position="140"/>
    </location>
</feature>
<dbReference type="PANTHER" id="PTHR48038:SF1">
    <property type="entry name" value="RIBONUCLEOPROTEIN RB97D"/>
    <property type="match status" value="1"/>
</dbReference>
<dbReference type="SUPFAM" id="SSF57756">
    <property type="entry name" value="Retrovirus zinc finger-like domains"/>
    <property type="match status" value="1"/>
</dbReference>
<feature type="domain" description="RRM" evidence="4">
    <location>
        <begin position="10"/>
        <end position="80"/>
    </location>
</feature>
<evidence type="ECO:0000256" key="3">
    <source>
        <dbReference type="SAM" id="MobiDB-lite"/>
    </source>
</evidence>
<dbReference type="InterPro" id="IPR000504">
    <property type="entry name" value="RRM_dom"/>
</dbReference>